<sequence length="145" mass="16531">MREILKALGLLLFVVLAIAGIFLLIVLNDFTNAFQPTYSKVELISTKDNSVIYIKSKNWGLTGDHQVTVITSNEDSEFEPDSTQEYIFNGLGAVVYRVKQDTLILYVSPKTKIPINFQSNWKIKQIETESSEKQELLVNPEYKQI</sequence>
<evidence type="ECO:0000313" key="3">
    <source>
        <dbReference type="Proteomes" id="UP000240357"/>
    </source>
</evidence>
<protein>
    <submittedName>
        <fullName evidence="2">Uncharacterized protein</fullName>
    </submittedName>
</protein>
<keyword evidence="3" id="KW-1185">Reference proteome</keyword>
<proteinExistence type="predicted"/>
<evidence type="ECO:0000313" key="2">
    <source>
        <dbReference type="EMBL" id="PSR52497.1"/>
    </source>
</evidence>
<name>A0A2T2YAF9_9BACT</name>
<keyword evidence="1" id="KW-1133">Transmembrane helix</keyword>
<organism evidence="2 3">
    <name type="scientific">Adhaeribacter arboris</name>
    <dbReference type="NCBI Taxonomy" id="2072846"/>
    <lineage>
        <taxon>Bacteria</taxon>
        <taxon>Pseudomonadati</taxon>
        <taxon>Bacteroidota</taxon>
        <taxon>Cytophagia</taxon>
        <taxon>Cytophagales</taxon>
        <taxon>Hymenobacteraceae</taxon>
        <taxon>Adhaeribacter</taxon>
    </lineage>
</organism>
<keyword evidence="1" id="KW-0472">Membrane</keyword>
<dbReference type="OrthoDB" id="980713at2"/>
<dbReference type="Proteomes" id="UP000240357">
    <property type="component" value="Unassembled WGS sequence"/>
</dbReference>
<evidence type="ECO:0000256" key="1">
    <source>
        <dbReference type="SAM" id="Phobius"/>
    </source>
</evidence>
<feature type="transmembrane region" description="Helical" evidence="1">
    <location>
        <begin position="7"/>
        <end position="27"/>
    </location>
</feature>
<accession>A0A2T2YAF9</accession>
<dbReference type="RefSeq" id="WP_106926175.1">
    <property type="nucleotide sequence ID" value="NZ_PYFT01000001.1"/>
</dbReference>
<dbReference type="AlphaFoldDB" id="A0A2T2YAF9"/>
<gene>
    <name evidence="2" type="ORF">AHMF7605_02635</name>
</gene>
<dbReference type="EMBL" id="PYFT01000001">
    <property type="protein sequence ID" value="PSR52497.1"/>
    <property type="molecule type" value="Genomic_DNA"/>
</dbReference>
<reference evidence="2 3" key="1">
    <citation type="submission" date="2018-03" db="EMBL/GenBank/DDBJ databases">
        <title>Adhaeribacter sp. HMF7605 Genome sequencing and assembly.</title>
        <authorList>
            <person name="Kang H."/>
            <person name="Kang J."/>
            <person name="Cha I."/>
            <person name="Kim H."/>
            <person name="Joh K."/>
        </authorList>
    </citation>
    <scope>NUCLEOTIDE SEQUENCE [LARGE SCALE GENOMIC DNA]</scope>
    <source>
        <strain evidence="2 3">HMF7605</strain>
    </source>
</reference>
<keyword evidence="1" id="KW-0812">Transmembrane</keyword>
<comment type="caution">
    <text evidence="2">The sequence shown here is derived from an EMBL/GenBank/DDBJ whole genome shotgun (WGS) entry which is preliminary data.</text>
</comment>